<reference evidence="2" key="1">
    <citation type="submission" date="2011-02" db="EMBL/GenBank/DDBJ databases">
        <title>The genome of the leaf-cutting ant Acromyrmex echinatior suggests key adaptations to social evolution and fungus farming.</title>
        <authorList>
            <person name="Nygaard S."/>
            <person name="Zhang G."/>
        </authorList>
    </citation>
    <scope>NUCLEOTIDE SEQUENCE</scope>
</reference>
<accession>F4WDD0</accession>
<sequence length="295" mass="33284">MKYSDFDENIEEVDRTLTNLLHCISVAKSITTNAIREIFAFAQLTPISPALFYTLLSRDADRHPPPFDRSRQLPVSSGSNTRQAENPSSIRFEPITVIGKIRKSLVVRQEEGHKGKDFSKGTKRGISKYSSVRGIHRILDDANELGWWRRLVIRFRSRMPYLRSCESICGVATRRREKIGGVFAAPPPPPEKKAVRTWLNIIKLFFSGKECFKICAREVGETGVLELIRSVLQVMGSSQMYVVTDIEFILSISLLNSSRRDALIAANRVKVEEEDGFVPEPLEEAECTRGVCALP</sequence>
<protein>
    <submittedName>
        <fullName evidence="2">Uncharacterized protein</fullName>
    </submittedName>
</protein>
<feature type="region of interest" description="Disordered" evidence="1">
    <location>
        <begin position="63"/>
        <end position="86"/>
    </location>
</feature>
<evidence type="ECO:0000313" key="3">
    <source>
        <dbReference type="Proteomes" id="UP000007755"/>
    </source>
</evidence>
<dbReference type="AlphaFoldDB" id="F4WDD0"/>
<feature type="compositionally biased region" description="Polar residues" evidence="1">
    <location>
        <begin position="73"/>
        <end position="86"/>
    </location>
</feature>
<organism evidence="3">
    <name type="scientific">Acromyrmex echinatior</name>
    <name type="common">Panamanian leafcutter ant</name>
    <name type="synonym">Acromyrmex octospinosus echinatior</name>
    <dbReference type="NCBI Taxonomy" id="103372"/>
    <lineage>
        <taxon>Eukaryota</taxon>
        <taxon>Metazoa</taxon>
        <taxon>Ecdysozoa</taxon>
        <taxon>Arthropoda</taxon>
        <taxon>Hexapoda</taxon>
        <taxon>Insecta</taxon>
        <taxon>Pterygota</taxon>
        <taxon>Neoptera</taxon>
        <taxon>Endopterygota</taxon>
        <taxon>Hymenoptera</taxon>
        <taxon>Apocrita</taxon>
        <taxon>Aculeata</taxon>
        <taxon>Formicoidea</taxon>
        <taxon>Formicidae</taxon>
        <taxon>Myrmicinae</taxon>
        <taxon>Acromyrmex</taxon>
    </lineage>
</organism>
<proteinExistence type="predicted"/>
<dbReference type="EMBL" id="GL888087">
    <property type="protein sequence ID" value="EGI67710.1"/>
    <property type="molecule type" value="Genomic_DNA"/>
</dbReference>
<keyword evidence="3" id="KW-1185">Reference proteome</keyword>
<dbReference type="InParanoid" id="F4WDD0"/>
<evidence type="ECO:0000313" key="2">
    <source>
        <dbReference type="EMBL" id="EGI67710.1"/>
    </source>
</evidence>
<dbReference type="Proteomes" id="UP000007755">
    <property type="component" value="Unassembled WGS sequence"/>
</dbReference>
<name>F4WDD0_ACREC</name>
<evidence type="ECO:0000256" key="1">
    <source>
        <dbReference type="SAM" id="MobiDB-lite"/>
    </source>
</evidence>
<gene>
    <name evidence="2" type="ORF">G5I_03583</name>
</gene>